<dbReference type="SUPFAM" id="SSF52096">
    <property type="entry name" value="ClpP/crotonase"/>
    <property type="match status" value="1"/>
</dbReference>
<name>A0AAU7KBB9_9SPHI</name>
<keyword evidence="1" id="KW-0732">Signal</keyword>
<reference evidence="3" key="1">
    <citation type="submission" date="2024-05" db="EMBL/GenBank/DDBJ databases">
        <authorList>
            <person name="Kim S."/>
            <person name="Heo J."/>
            <person name="Choi H."/>
            <person name="Choi Y."/>
            <person name="Kwon S.-W."/>
            <person name="Kim Y."/>
        </authorList>
    </citation>
    <scope>NUCLEOTIDE SEQUENCE</scope>
    <source>
        <strain evidence="3">KACC 23697</strain>
    </source>
</reference>
<dbReference type="Gene3D" id="3.90.226.10">
    <property type="entry name" value="2-enoyl-CoA Hydratase, Chain A, domain 1"/>
    <property type="match status" value="1"/>
</dbReference>
<protein>
    <recommendedName>
        <fullName evidence="2">Tail specific protease domain-containing protein</fullName>
    </recommendedName>
</protein>
<dbReference type="EMBL" id="CP157485">
    <property type="protein sequence ID" value="XBO49731.1"/>
    <property type="molecule type" value="Genomic_DNA"/>
</dbReference>
<evidence type="ECO:0000313" key="3">
    <source>
        <dbReference type="EMBL" id="XBO49731.1"/>
    </source>
</evidence>
<dbReference type="Pfam" id="PF03572">
    <property type="entry name" value="Peptidase_S41"/>
    <property type="match status" value="1"/>
</dbReference>
<dbReference type="RefSeq" id="WP_406827039.1">
    <property type="nucleotide sequence ID" value="NZ_CP157485.1"/>
</dbReference>
<accession>A0AAU7KBB9</accession>
<gene>
    <name evidence="3" type="ORF">ABEG20_08980</name>
</gene>
<proteinExistence type="predicted"/>
<evidence type="ECO:0000256" key="1">
    <source>
        <dbReference type="SAM" id="SignalP"/>
    </source>
</evidence>
<dbReference type="InterPro" id="IPR029045">
    <property type="entry name" value="ClpP/crotonase-like_dom_sf"/>
</dbReference>
<evidence type="ECO:0000259" key="2">
    <source>
        <dbReference type="Pfam" id="PF03572"/>
    </source>
</evidence>
<feature type="domain" description="Tail specific protease" evidence="2">
    <location>
        <begin position="294"/>
        <end position="363"/>
    </location>
</feature>
<feature type="signal peptide" evidence="1">
    <location>
        <begin position="1"/>
        <end position="21"/>
    </location>
</feature>
<sequence>MKKISCFLFIILSLCATYTDAQTSKNIFSDDLKFYKDSLPVKHKNLFAKLSKPEFNTMIAHLEAQTANISAEKFYVEIMKIQAAIGDEHSTIIPPYTTKYPIKFERFDDGLVVTSTDEANKQLLLSKVIRIGGKTLSEAEKTISSVIISGNIPYFNIAEASYLASPGLLYALNLSPSLSDVNLELLNPNGEMLKVKLAAIPKSRKIDMVYAPVYGNLLANTHQENYWYTIENGNLYFNYNKCRDDPKKPFDAFNNNLFNEIEKQKPNRIIIDLRMNGGGNSAILEPFIEKLKNHDLNKRGKIFVLIGRATFSSAIMNAIKLKKETKAILIGETTAGTINHYGEVRAFSLPNTKLQVNYSTQYWENWKGHDGPLVPEVKIPKNLSDLLKGNDNALDYAMKN</sequence>
<feature type="chain" id="PRO_5043806427" description="Tail specific protease domain-containing protein" evidence="1">
    <location>
        <begin position="22"/>
        <end position="400"/>
    </location>
</feature>
<dbReference type="AlphaFoldDB" id="A0AAU7KBB9"/>
<dbReference type="InterPro" id="IPR005151">
    <property type="entry name" value="Tail-specific_protease"/>
</dbReference>
<organism evidence="3">
    <name type="scientific">Pedobacter sp. KACC 23697</name>
    <dbReference type="NCBI Taxonomy" id="3149230"/>
    <lineage>
        <taxon>Bacteria</taxon>
        <taxon>Pseudomonadati</taxon>
        <taxon>Bacteroidota</taxon>
        <taxon>Sphingobacteriia</taxon>
        <taxon>Sphingobacteriales</taxon>
        <taxon>Sphingobacteriaceae</taxon>
        <taxon>Pedobacter</taxon>
    </lineage>
</organism>